<gene>
    <name evidence="5" type="primary">PC21H1.05</name>
</gene>
<dbReference type="Pfam" id="PF12373">
    <property type="entry name" value="Msg2_C"/>
    <property type="match status" value="1"/>
</dbReference>
<dbReference type="Pfam" id="PF02349">
    <property type="entry name" value="MSG"/>
    <property type="match status" value="4"/>
</dbReference>
<keyword evidence="1" id="KW-0175">Coiled coil</keyword>
<dbReference type="InterPro" id="IPR003330">
    <property type="entry name" value="MSG"/>
</dbReference>
<name>Q6AHS9_PNECA</name>
<feature type="region of interest" description="Disordered" evidence="2">
    <location>
        <begin position="821"/>
        <end position="889"/>
    </location>
</feature>
<reference evidence="5" key="2">
    <citation type="submission" date="2004-08" db="EMBL/GenBank/DDBJ databases">
        <authorList>
            <person name="Renauld H."/>
            <person name="Keely S.P."/>
            <person name="Barrell B."/>
            <person name="Stringer J.R."/>
            <person name="Berriman M."/>
            <person name="Aslett M.A."/>
            <person name="Hall N."/>
        </authorList>
    </citation>
    <scope>NUCLEOTIDE SEQUENCE</scope>
</reference>
<accession>Q6AHS9</accession>
<evidence type="ECO:0000259" key="4">
    <source>
        <dbReference type="Pfam" id="PF12373"/>
    </source>
</evidence>
<feature type="compositionally biased region" description="Polar residues" evidence="2">
    <location>
        <begin position="866"/>
        <end position="889"/>
    </location>
</feature>
<feature type="coiled-coil region" evidence="1">
    <location>
        <begin position="769"/>
        <end position="807"/>
    </location>
</feature>
<feature type="chain" id="PRO_5004271472" evidence="3">
    <location>
        <begin position="24"/>
        <end position="1104"/>
    </location>
</feature>
<evidence type="ECO:0000256" key="1">
    <source>
        <dbReference type="SAM" id="Coils"/>
    </source>
</evidence>
<evidence type="ECO:0000313" key="5">
    <source>
        <dbReference type="EMBL" id="CAH17891.1"/>
    </source>
</evidence>
<evidence type="ECO:0000256" key="3">
    <source>
        <dbReference type="SAM" id="SignalP"/>
    </source>
</evidence>
<feature type="compositionally biased region" description="Basic and acidic residues" evidence="2">
    <location>
        <begin position="1066"/>
        <end position="1081"/>
    </location>
</feature>
<dbReference type="EMBL" id="CR717240">
    <property type="protein sequence ID" value="CAH17891.1"/>
    <property type="molecule type" value="Genomic_DNA"/>
</dbReference>
<protein>
    <submittedName>
        <fullName evidence="5">Major Surface Glycoprotein type II (MSR), putative</fullName>
    </submittedName>
</protein>
<feature type="signal peptide" evidence="3">
    <location>
        <begin position="1"/>
        <end position="23"/>
    </location>
</feature>
<reference evidence="5" key="1">
    <citation type="journal article" date="2004" name="Nature">
        <title>Genome duplication in the teleost fish Tetraodon nigroviridis reveals the early vertebrate proto-karyotype.</title>
        <authorList>
            <person name="Jaillon O."/>
            <person name="Aury J.-M."/>
            <person name="Brunet F."/>
            <person name="Petit J.-L."/>
            <person name="Stange-Thomann N."/>
            <person name="Mauceli E."/>
            <person name="Bouneau L."/>
            <person name="Fischer C."/>
            <person name="Ozouf-Costaz C."/>
            <person name="Bernot A."/>
            <person name="Nicaud S."/>
            <person name="Jaffe D."/>
            <person name="Fisher S."/>
            <person name="Lutfalla G."/>
            <person name="Dossat C."/>
            <person name="Segurens B."/>
            <person name="Dasilva C."/>
            <person name="Salanoubat M."/>
            <person name="Levy M."/>
            <person name="Boudet N."/>
            <person name="Castellano S."/>
            <person name="Anthouard V."/>
            <person name="Jubin C."/>
            <person name="Castelli V."/>
            <person name="Katinka M."/>
            <person name="Vacherie B."/>
            <person name="Biemont C."/>
            <person name="Skalli Z."/>
            <person name="Cattolico L."/>
            <person name="Poulain J."/>
            <person name="De Berardinis V."/>
            <person name="Cruaud C."/>
            <person name="Duprat S."/>
            <person name="Brottier P."/>
            <person name="Coutanceau J.-P."/>
            <person name="Gouzy J."/>
            <person name="Parra G."/>
            <person name="Lardier G."/>
            <person name="Chapple C."/>
            <person name="McKernan K.J."/>
            <person name="McEwan P."/>
            <person name="Bosak S."/>
            <person name="Kellis M."/>
            <person name="Volff J.-N."/>
            <person name="Guigo R."/>
            <person name="Zody M.C."/>
            <person name="Mesirov J."/>
            <person name="Lindblad-Toh K."/>
            <person name="Birren B."/>
            <person name="Nusbaum C."/>
            <person name="Kahn D."/>
            <person name="Robinson-Rechavi M."/>
            <person name="Laudet V."/>
            <person name="Schachter V."/>
            <person name="Quetier F."/>
            <person name="Saurin W."/>
            <person name="Scarpelli C."/>
            <person name="Wincker P."/>
            <person name="Lander E.S."/>
            <person name="Weissenbach J."/>
            <person name="Roest Crollius H."/>
        </authorList>
    </citation>
    <scope>NUCLEOTIDE SEQUENCE</scope>
</reference>
<proteinExistence type="predicted"/>
<evidence type="ECO:0000256" key="2">
    <source>
        <dbReference type="SAM" id="MobiDB-lite"/>
    </source>
</evidence>
<keyword evidence="3" id="KW-0732">Signal</keyword>
<feature type="compositionally biased region" description="Low complexity" evidence="2">
    <location>
        <begin position="842"/>
        <end position="852"/>
    </location>
</feature>
<feature type="domain" description="Major surface glycoprotein 2 C-terminal" evidence="4">
    <location>
        <begin position="895"/>
        <end position="924"/>
    </location>
</feature>
<dbReference type="InterPro" id="IPR021041">
    <property type="entry name" value="Maj_surf_glycoprot_2_C"/>
</dbReference>
<feature type="region of interest" description="Disordered" evidence="2">
    <location>
        <begin position="1058"/>
        <end position="1081"/>
    </location>
</feature>
<dbReference type="AlphaFoldDB" id="Q6AHS9"/>
<organism evidence="5">
    <name type="scientific">Pneumocystis carinii</name>
    <dbReference type="NCBI Taxonomy" id="4754"/>
    <lineage>
        <taxon>Eukaryota</taxon>
        <taxon>Fungi</taxon>
        <taxon>Dikarya</taxon>
        <taxon>Ascomycota</taxon>
        <taxon>Taphrinomycotina</taxon>
        <taxon>Pneumocystomycetes</taxon>
        <taxon>Pneumocystaceae</taxon>
        <taxon>Pneumocystis</taxon>
    </lineage>
</organism>
<dbReference type="VEuPathDB" id="FungiDB:T552_00005"/>
<sequence length="1104" mass="126560">MFFSIINKIIVLGILILIVPTYGNPNTHLKTRNSKVNSENTPFKDFVVEYEGIFAYILKEDYQEDNACEKKINEYCKELRDIDTELNKVYIKVKEICDNIKQKCENIKAKIQKKVGQIGTLIDDLAKKIPFYRECEQYYQECMFFEPTKDEAVISSCIFLRDNCYLYKQKQIRNEVVLRALGADIIKSEDFEGKKREICPILTRQGDDLVSLCLEDILFEDFNKDIDSFCGSLTFFNINTRKEEVCHEKLGVYPLLKERCEKINNKFKGLCEGKNITYRPPVKDFNPIDPEMTLLEKIDLENLYKEGRNRGLILGALEKTLDDMLIRLSSSTKPDVMENNCKNVLEKKCGYLKTISSEFKELCEKNKIGEKCKDILDLTDKCKKLRIRLYLDGTSTEFKDIKSKHLSYDKLSTLFNENECLQVISECTYIKGSCESDTNYECQNLRLACYKKKEDQLFIKLIGSQLYNLNKLESNDEKFNKCQRIVLDKCATLDNNNIEIFMRCLRPKEICLRFEKIISAQLKDLEQVLNEVRDSPNEKDCIKLKEDCDGILKDLGLNNGKCITLKERCEYFKVTRELKYAFLKEKSDALADNEKCMKALKEKCDKLFRRRKNIYNVSCALPEETCKFMVSEAKNHCNIFKKNLEKHEIVNKTKDLNETLVEETCVLWDPYCDQLMENCPETLKNNSSSADGKGVCLQLKENCEPFWKKKQLEDGLTHELKGSLNEKDECEKTLEMHCTRWKDASNQTFNDLLGNCNDTTKGDVCEKLVEKVQKRCQTLKDNLEKVKKELTEKKNDYIKAKDAAEKSMEVAKLLLSMPRQTVTPSAQNSNVSTPVPPPPESGPSSGSPSSPERPLQPLKVELPSSLGGTSDTSSEKQSTPDETQGTTGKTTKYAKLGLVKREYVAEGIPEAEVKAFNETAIALELYLELKEECKPLQLDCGFRKDCPQLRVCEEIDILCELEPLKVAPHRTERIEVTMTETKTIEKTTETITEKTSTETITITESVTREKVTEPCTVVQTTDIWVTRTSLHTSTITSTSMVMSTVTSTVTLTSMQKCKPTKCTTDSNKETQKEEEEVKPNDGMKIRVPDMIKIMLLGVIVMGMM</sequence>